<name>A0A9Q9IER9_9ACTN</name>
<dbReference type="InterPro" id="IPR009057">
    <property type="entry name" value="Homeodomain-like_sf"/>
</dbReference>
<protein>
    <submittedName>
        <fullName evidence="2">Helix-turn-helix domain-containing protein</fullName>
    </submittedName>
</protein>
<dbReference type="InterPro" id="IPR006119">
    <property type="entry name" value="Resolv_N"/>
</dbReference>
<dbReference type="GO" id="GO:0003677">
    <property type="term" value="F:DNA binding"/>
    <property type="evidence" value="ECO:0007669"/>
    <property type="project" value="InterPro"/>
</dbReference>
<gene>
    <name evidence="2" type="ORF">Daura_31090</name>
</gene>
<evidence type="ECO:0000259" key="1">
    <source>
        <dbReference type="PROSITE" id="PS51736"/>
    </source>
</evidence>
<dbReference type="PROSITE" id="PS51736">
    <property type="entry name" value="RECOMBINASES_3"/>
    <property type="match status" value="1"/>
</dbReference>
<proteinExistence type="predicted"/>
<dbReference type="OrthoDB" id="3405463at2"/>
<reference evidence="2" key="1">
    <citation type="submission" date="2021-04" db="EMBL/GenBank/DDBJ databases">
        <title>Dactylosporangium aurantiacum NRRL B-8018 full assembly.</title>
        <authorList>
            <person name="Hartkoorn R.C."/>
            <person name="Beaudoing E."/>
            <person name="Hot D."/>
        </authorList>
    </citation>
    <scope>NUCLEOTIDE SEQUENCE</scope>
    <source>
        <strain evidence="2">NRRL B-8018</strain>
    </source>
</reference>
<dbReference type="InterPro" id="IPR006120">
    <property type="entry name" value="Resolvase_HTH_dom"/>
</dbReference>
<keyword evidence="3" id="KW-1185">Reference proteome</keyword>
<dbReference type="EMBL" id="CP073767">
    <property type="protein sequence ID" value="UWZ51195.1"/>
    <property type="molecule type" value="Genomic_DNA"/>
</dbReference>
<accession>A0A9Q9IER9</accession>
<dbReference type="Pfam" id="PF02796">
    <property type="entry name" value="HTH_7"/>
    <property type="match status" value="1"/>
</dbReference>
<feature type="domain" description="Resolvase/invertase-type recombinase catalytic" evidence="1">
    <location>
        <begin position="1"/>
        <end position="45"/>
    </location>
</feature>
<dbReference type="CDD" id="cd00569">
    <property type="entry name" value="HTH_Hin_like"/>
    <property type="match status" value="1"/>
</dbReference>
<dbReference type="Gene3D" id="1.10.10.60">
    <property type="entry name" value="Homeodomain-like"/>
    <property type="match status" value="1"/>
</dbReference>
<dbReference type="KEGG" id="daur:Daura_31090"/>
<dbReference type="SUPFAM" id="SSF46689">
    <property type="entry name" value="Homeodomain-like"/>
    <property type="match status" value="1"/>
</dbReference>
<organism evidence="2 3">
    <name type="scientific">Dactylosporangium aurantiacum</name>
    <dbReference type="NCBI Taxonomy" id="35754"/>
    <lineage>
        <taxon>Bacteria</taxon>
        <taxon>Bacillati</taxon>
        <taxon>Actinomycetota</taxon>
        <taxon>Actinomycetes</taxon>
        <taxon>Micromonosporales</taxon>
        <taxon>Micromonosporaceae</taxon>
        <taxon>Dactylosporangium</taxon>
    </lineage>
</organism>
<dbReference type="GO" id="GO:0000150">
    <property type="term" value="F:DNA strand exchange activity"/>
    <property type="evidence" value="ECO:0007669"/>
    <property type="project" value="InterPro"/>
</dbReference>
<evidence type="ECO:0000313" key="3">
    <source>
        <dbReference type="Proteomes" id="UP001058003"/>
    </source>
</evidence>
<dbReference type="RefSeq" id="WP_052388582.1">
    <property type="nucleotide sequence ID" value="NZ_CP073767.1"/>
</dbReference>
<sequence>MAQLITSDDMWGELVFTVFAATAKFQRQQIVKGTREGLDAARGRVGGRPRALNAEQIADAAMLLRAGQTQAAVAGKLGVSRWTLRRSLETDSDGAAAAG</sequence>
<evidence type="ECO:0000313" key="2">
    <source>
        <dbReference type="EMBL" id="UWZ51195.1"/>
    </source>
</evidence>
<dbReference type="AlphaFoldDB" id="A0A9Q9IER9"/>
<dbReference type="Proteomes" id="UP001058003">
    <property type="component" value="Chromosome"/>
</dbReference>